<reference evidence="3" key="1">
    <citation type="journal article" date="2016" name="Genome Announc.">
        <title>Complete genome sequence of Alkaliphilus metalliredigens strain QYMF, an alkaliphilic and metal-reducing bacterium isolated from borax-contaminated leachate ponds.</title>
        <authorList>
            <person name="Hwang C."/>
            <person name="Copeland A."/>
            <person name="Lucas S."/>
            <person name="Lapidus A."/>
            <person name="Barry K."/>
            <person name="Detter J.C."/>
            <person name="Glavina Del Rio T."/>
            <person name="Hammon N."/>
            <person name="Israni S."/>
            <person name="Dalin E."/>
            <person name="Tice H."/>
            <person name="Pitluck S."/>
            <person name="Chertkov O."/>
            <person name="Brettin T."/>
            <person name="Bruce D."/>
            <person name="Han C."/>
            <person name="Schmutz J."/>
            <person name="Larimer F."/>
            <person name="Land M.L."/>
            <person name="Hauser L."/>
            <person name="Kyrpides N."/>
            <person name="Mikhailova N."/>
            <person name="Ye Q."/>
            <person name="Zhou J."/>
            <person name="Richardson P."/>
            <person name="Fields M.W."/>
        </authorList>
    </citation>
    <scope>NUCLEOTIDE SEQUENCE [LARGE SCALE GENOMIC DNA]</scope>
    <source>
        <strain evidence="3">QYMF</strain>
    </source>
</reference>
<accession>A6TJZ3</accession>
<dbReference type="Pfam" id="PF06695">
    <property type="entry name" value="Sm_multidrug_ex"/>
    <property type="match status" value="1"/>
</dbReference>
<dbReference type="AlphaFoldDB" id="A6TJZ3"/>
<protein>
    <submittedName>
        <fullName evidence="2">Putative small multi-drug export</fullName>
    </submittedName>
</protein>
<dbReference type="KEGG" id="amt:Amet_0278"/>
<dbReference type="InterPro" id="IPR009577">
    <property type="entry name" value="Sm_multidrug_ex"/>
</dbReference>
<dbReference type="EMBL" id="CP000724">
    <property type="protein sequence ID" value="ABR46511.1"/>
    <property type="molecule type" value="Genomic_DNA"/>
</dbReference>
<keyword evidence="3" id="KW-1185">Reference proteome</keyword>
<dbReference type="PANTHER" id="PTHR36007">
    <property type="entry name" value="TRANSPORT PROTEIN-RELATED"/>
    <property type="match status" value="1"/>
</dbReference>
<keyword evidence="1" id="KW-1133">Transmembrane helix</keyword>
<sequence>MSPLHATMVSFAGSMLPVPFLICAIRPVFDILKKTRLFGGMIHRLSARTLRNSEKVKKYGFWGLILFVSIPLPGTGVWSGTLAAVLLDMRFKIAFPAILIGNTIAAIVIMTLSYGALGAINLLP</sequence>
<feature type="transmembrane region" description="Helical" evidence="1">
    <location>
        <begin position="93"/>
        <end position="123"/>
    </location>
</feature>
<keyword evidence="1" id="KW-0812">Transmembrane</keyword>
<dbReference type="eggNOG" id="COG2426">
    <property type="taxonomic scope" value="Bacteria"/>
</dbReference>
<dbReference type="PANTHER" id="PTHR36007:SF2">
    <property type="entry name" value="TRANSPORT PROTEIN-RELATED"/>
    <property type="match status" value="1"/>
</dbReference>
<feature type="transmembrane region" description="Helical" evidence="1">
    <location>
        <begin position="61"/>
        <end position="87"/>
    </location>
</feature>
<gene>
    <name evidence="2" type="ordered locus">Amet_0278</name>
</gene>
<feature type="transmembrane region" description="Helical" evidence="1">
    <location>
        <begin position="6"/>
        <end position="29"/>
    </location>
</feature>
<organism evidence="2 3">
    <name type="scientific">Alkaliphilus metalliredigens (strain QYMF)</name>
    <dbReference type="NCBI Taxonomy" id="293826"/>
    <lineage>
        <taxon>Bacteria</taxon>
        <taxon>Bacillati</taxon>
        <taxon>Bacillota</taxon>
        <taxon>Clostridia</taxon>
        <taxon>Peptostreptococcales</taxon>
        <taxon>Natronincolaceae</taxon>
        <taxon>Alkaliphilus</taxon>
    </lineage>
</organism>
<name>A6TJZ3_ALKMQ</name>
<dbReference type="OrthoDB" id="360192at2"/>
<dbReference type="Proteomes" id="UP000001572">
    <property type="component" value="Chromosome"/>
</dbReference>
<dbReference type="HOGENOM" id="CLU_075669_1_0_9"/>
<evidence type="ECO:0000256" key="1">
    <source>
        <dbReference type="SAM" id="Phobius"/>
    </source>
</evidence>
<proteinExistence type="predicted"/>
<evidence type="ECO:0000313" key="2">
    <source>
        <dbReference type="EMBL" id="ABR46511.1"/>
    </source>
</evidence>
<evidence type="ECO:0000313" key="3">
    <source>
        <dbReference type="Proteomes" id="UP000001572"/>
    </source>
</evidence>
<keyword evidence="1" id="KW-0472">Membrane</keyword>